<dbReference type="Pfam" id="PF14602">
    <property type="entry name" value="Hexapep_2"/>
    <property type="match status" value="1"/>
</dbReference>
<evidence type="ECO:0000256" key="3">
    <source>
        <dbReference type="SAM" id="MobiDB-lite"/>
    </source>
</evidence>
<dbReference type="InterPro" id="IPR011004">
    <property type="entry name" value="Trimer_LpxA-like_sf"/>
</dbReference>
<keyword evidence="2" id="KW-0677">Repeat</keyword>
<feature type="region of interest" description="Disordered" evidence="3">
    <location>
        <begin position="1"/>
        <end position="22"/>
    </location>
</feature>
<keyword evidence="4" id="KW-0012">Acyltransferase</keyword>
<accession>A0ABW0XC27</accession>
<protein>
    <submittedName>
        <fullName evidence="4">Acyltransferase</fullName>
        <ecNumber evidence="4">2.3.1.-</ecNumber>
    </submittedName>
</protein>
<gene>
    <name evidence="4" type="ORF">ACFP3U_34610</name>
</gene>
<evidence type="ECO:0000313" key="4">
    <source>
        <dbReference type="EMBL" id="MFC5668085.1"/>
    </source>
</evidence>
<comment type="caution">
    <text evidence="4">The sequence shown here is derived from an EMBL/GenBank/DDBJ whole genome shotgun (WGS) entry which is preliminary data.</text>
</comment>
<name>A0ABW0XC27_9ACTN</name>
<dbReference type="CDD" id="cd03358">
    <property type="entry name" value="LbH_WxcM_N_like"/>
    <property type="match status" value="1"/>
</dbReference>
<evidence type="ECO:0000313" key="5">
    <source>
        <dbReference type="Proteomes" id="UP001595975"/>
    </source>
</evidence>
<dbReference type="InterPro" id="IPR018357">
    <property type="entry name" value="Hexapep_transf_CS"/>
</dbReference>
<keyword evidence="5" id="KW-1185">Reference proteome</keyword>
<dbReference type="Gene3D" id="2.160.10.10">
    <property type="entry name" value="Hexapeptide repeat proteins"/>
    <property type="match status" value="1"/>
</dbReference>
<keyword evidence="1 4" id="KW-0808">Transferase</keyword>
<feature type="region of interest" description="Disordered" evidence="3">
    <location>
        <begin position="198"/>
        <end position="217"/>
    </location>
</feature>
<dbReference type="EC" id="2.3.1.-" evidence="4"/>
<dbReference type="Pfam" id="PF00132">
    <property type="entry name" value="Hexapep"/>
    <property type="match status" value="1"/>
</dbReference>
<proteinExistence type="predicted"/>
<reference evidence="5" key="1">
    <citation type="journal article" date="2019" name="Int. J. Syst. Evol. Microbiol.">
        <title>The Global Catalogue of Microorganisms (GCM) 10K type strain sequencing project: providing services to taxonomists for standard genome sequencing and annotation.</title>
        <authorList>
            <consortium name="The Broad Institute Genomics Platform"/>
            <consortium name="The Broad Institute Genome Sequencing Center for Infectious Disease"/>
            <person name="Wu L."/>
            <person name="Ma J."/>
        </authorList>
    </citation>
    <scope>NUCLEOTIDE SEQUENCE [LARGE SCALE GENOMIC DNA]</scope>
    <source>
        <strain evidence="5">CGMCC 4.1437</strain>
    </source>
</reference>
<dbReference type="RefSeq" id="WP_380229733.1">
    <property type="nucleotide sequence ID" value="NZ_JBHSOF010000079.1"/>
</dbReference>
<dbReference type="InterPro" id="IPR050179">
    <property type="entry name" value="Trans_hexapeptide_repeat"/>
</dbReference>
<evidence type="ECO:0000256" key="1">
    <source>
        <dbReference type="ARBA" id="ARBA00022679"/>
    </source>
</evidence>
<organism evidence="4 5">
    <name type="scientific">Kitasatospora misakiensis</name>
    <dbReference type="NCBI Taxonomy" id="67330"/>
    <lineage>
        <taxon>Bacteria</taxon>
        <taxon>Bacillati</taxon>
        <taxon>Actinomycetota</taxon>
        <taxon>Actinomycetes</taxon>
        <taxon>Kitasatosporales</taxon>
        <taxon>Streptomycetaceae</taxon>
        <taxon>Kitasatospora</taxon>
    </lineage>
</organism>
<dbReference type="GO" id="GO:0016746">
    <property type="term" value="F:acyltransferase activity"/>
    <property type="evidence" value="ECO:0007669"/>
    <property type="project" value="UniProtKB-KW"/>
</dbReference>
<dbReference type="PROSITE" id="PS00101">
    <property type="entry name" value="HEXAPEP_TRANSFERASES"/>
    <property type="match status" value="1"/>
</dbReference>
<dbReference type="PANTHER" id="PTHR43300">
    <property type="entry name" value="ACETYLTRANSFERASE"/>
    <property type="match status" value="1"/>
</dbReference>
<dbReference type="Proteomes" id="UP001595975">
    <property type="component" value="Unassembled WGS sequence"/>
</dbReference>
<dbReference type="SUPFAM" id="SSF51161">
    <property type="entry name" value="Trimeric LpxA-like enzymes"/>
    <property type="match status" value="1"/>
</dbReference>
<sequence>MGTVEGGSAAVSGGPDARVEPTADVDGSAVLGAGTTVWHLAQVREGAVVGADCIIGRGAYVGPGVRIGDRVKLQNHALVYEPAVLEDGVFVGPAAVLTNDLYPRSVDVDGRLKRGEDWHARGVTLRRGCSIGGRAVLVAGVTVGRWALVAAGAVVHRDVPDFALVAGVPARRIKWVGRAGEPLRPAGADRWRCPRTGEEYREQDGLLAPVEPAEGDA</sequence>
<dbReference type="EMBL" id="JBHSOF010000079">
    <property type="protein sequence ID" value="MFC5668085.1"/>
    <property type="molecule type" value="Genomic_DNA"/>
</dbReference>
<dbReference type="InterPro" id="IPR001451">
    <property type="entry name" value="Hexapep"/>
</dbReference>
<dbReference type="PANTHER" id="PTHR43300:SF4">
    <property type="entry name" value="ACYL-[ACYL-CARRIER-PROTEIN]--UDP-N-ACETYLGLUCOSAMINE O-ACYLTRANSFERASE"/>
    <property type="match status" value="1"/>
</dbReference>
<evidence type="ECO:0000256" key="2">
    <source>
        <dbReference type="ARBA" id="ARBA00022737"/>
    </source>
</evidence>